<evidence type="ECO:0000259" key="4">
    <source>
        <dbReference type="Pfam" id="PF13458"/>
    </source>
</evidence>
<name>A0A963YN56_9PROT</name>
<comment type="caution">
    <text evidence="5">The sequence shown here is derived from an EMBL/GenBank/DDBJ whole genome shotgun (WGS) entry which is preliminary data.</text>
</comment>
<dbReference type="PANTHER" id="PTHR30483">
    <property type="entry name" value="LEUCINE-SPECIFIC-BINDING PROTEIN"/>
    <property type="match status" value="1"/>
</dbReference>
<keyword evidence="2" id="KW-0732">Signal</keyword>
<dbReference type="InterPro" id="IPR028081">
    <property type="entry name" value="Leu-bd"/>
</dbReference>
<dbReference type="PANTHER" id="PTHR30483:SF6">
    <property type="entry name" value="PERIPLASMIC BINDING PROTEIN OF ABC TRANSPORTER FOR NATURAL AMINO ACIDS"/>
    <property type="match status" value="1"/>
</dbReference>
<evidence type="ECO:0000313" key="6">
    <source>
        <dbReference type="Proteomes" id="UP000708298"/>
    </source>
</evidence>
<proteinExistence type="inferred from homology"/>
<dbReference type="Pfam" id="PF13458">
    <property type="entry name" value="Peripla_BP_6"/>
    <property type="match status" value="1"/>
</dbReference>
<dbReference type="PROSITE" id="PS51318">
    <property type="entry name" value="TAT"/>
    <property type="match status" value="1"/>
</dbReference>
<comment type="similarity">
    <text evidence="1">Belongs to the leucine-binding protein family.</text>
</comment>
<accession>A0A963YN56</accession>
<keyword evidence="6" id="KW-1185">Reference proteome</keyword>
<dbReference type="Proteomes" id="UP000708298">
    <property type="component" value="Unassembled WGS sequence"/>
</dbReference>
<reference evidence="5" key="1">
    <citation type="journal article" date="2021" name="Microorganisms">
        <title>Acidisoma silvae sp. nov. and Acidisomacellulosilytica sp. nov., Two Acidophilic Bacteria Isolated from Decaying Wood, Hydrolyzing Cellulose and Producing Poly-3-hydroxybutyrate.</title>
        <authorList>
            <person name="Mieszkin S."/>
            <person name="Pouder E."/>
            <person name="Uroz S."/>
            <person name="Simon-Colin C."/>
            <person name="Alain K."/>
        </authorList>
    </citation>
    <scope>NUCLEOTIDE SEQUENCE</scope>
    <source>
        <strain evidence="5">HW T2.11</strain>
    </source>
</reference>
<dbReference type="SUPFAM" id="SSF53822">
    <property type="entry name" value="Periplasmic binding protein-like I"/>
    <property type="match status" value="1"/>
</dbReference>
<keyword evidence="3" id="KW-0813">Transport</keyword>
<dbReference type="AlphaFoldDB" id="A0A963YN56"/>
<dbReference type="RefSeq" id="WP_227319615.1">
    <property type="nucleotide sequence ID" value="NZ_JAESVB010000001.1"/>
</dbReference>
<organism evidence="5 6">
    <name type="scientific">Acidisoma silvae</name>
    <dbReference type="NCBI Taxonomy" id="2802396"/>
    <lineage>
        <taxon>Bacteria</taxon>
        <taxon>Pseudomonadati</taxon>
        <taxon>Pseudomonadota</taxon>
        <taxon>Alphaproteobacteria</taxon>
        <taxon>Acetobacterales</taxon>
        <taxon>Acidocellaceae</taxon>
        <taxon>Acidisoma</taxon>
    </lineage>
</organism>
<dbReference type="InterPro" id="IPR028082">
    <property type="entry name" value="Peripla_BP_I"/>
</dbReference>
<dbReference type="InterPro" id="IPR006311">
    <property type="entry name" value="TAT_signal"/>
</dbReference>
<evidence type="ECO:0000313" key="5">
    <source>
        <dbReference type="EMBL" id="MCB8873956.1"/>
    </source>
</evidence>
<dbReference type="Gene3D" id="3.40.50.2300">
    <property type="match status" value="2"/>
</dbReference>
<reference evidence="5" key="2">
    <citation type="submission" date="2021-01" db="EMBL/GenBank/DDBJ databases">
        <authorList>
            <person name="Mieszkin S."/>
            <person name="Pouder E."/>
            <person name="Alain K."/>
        </authorList>
    </citation>
    <scope>NUCLEOTIDE SEQUENCE</scope>
    <source>
        <strain evidence="5">HW T2.11</strain>
    </source>
</reference>
<dbReference type="GO" id="GO:0006865">
    <property type="term" value="P:amino acid transport"/>
    <property type="evidence" value="ECO:0007669"/>
    <property type="project" value="UniProtKB-KW"/>
</dbReference>
<gene>
    <name evidence="5" type="ORF">ASILVAE211_02085</name>
</gene>
<evidence type="ECO:0000256" key="2">
    <source>
        <dbReference type="ARBA" id="ARBA00022729"/>
    </source>
</evidence>
<evidence type="ECO:0000256" key="1">
    <source>
        <dbReference type="ARBA" id="ARBA00010062"/>
    </source>
</evidence>
<sequence length="412" mass="42707">MAAGRRSLLGGLAAGLAATAIPEVTRAATPQRKADDRIVMGALFPLTGPLATLGNECLRGVQLATDLCNAGGGLFGKQINLVQGDAADPDRAVAAARSMISDQQPVLIFGTGDSALSLGASEASEGSGVPYWELSATMPSVTTRGFHYLLRICDTENGTADRALEAAQHLIAPALGRTTETLSVTLLYSDGASGMALLPLIAAAAQRRGMAAPMTIAYQSEDADFTAVTARLAAMQPDVLIHFGSSEDVVLLHAALANRRWRPRAMIGASSPYGSRDTAMMVGPAMEGTLAIGVAPYSIDARLAPDAAMVATLYEQQFGAAPRSGLSLSHFAGAGLCFDTLRLAKTTDKDKVLAVVQGLGLAEGTLANGWGALFGPGGQNLRAFTSLAQWQNGRLVSLLPKDGASGRFRLRV</sequence>
<evidence type="ECO:0000256" key="3">
    <source>
        <dbReference type="ARBA" id="ARBA00022970"/>
    </source>
</evidence>
<feature type="domain" description="Leucine-binding protein" evidence="4">
    <location>
        <begin position="38"/>
        <end position="391"/>
    </location>
</feature>
<protein>
    <submittedName>
        <fullName evidence="5">ABC transporter substrate-binding protein</fullName>
    </submittedName>
</protein>
<keyword evidence="3" id="KW-0029">Amino-acid transport</keyword>
<dbReference type="InterPro" id="IPR051010">
    <property type="entry name" value="BCAA_transport"/>
</dbReference>
<dbReference type="EMBL" id="JAESVB010000001">
    <property type="protein sequence ID" value="MCB8873956.1"/>
    <property type="molecule type" value="Genomic_DNA"/>
</dbReference>